<organism evidence="1 2">
    <name type="scientific">Candidatus Argoarchaeum ethanivorans</name>
    <dbReference type="NCBI Taxonomy" id="2608793"/>
    <lineage>
        <taxon>Archaea</taxon>
        <taxon>Methanobacteriati</taxon>
        <taxon>Methanobacteriota</taxon>
        <taxon>Stenosarchaea group</taxon>
        <taxon>Methanomicrobia</taxon>
        <taxon>Methanosarcinales</taxon>
        <taxon>Methanosarcinales incertae sedis</taxon>
        <taxon>GOM Arc I cluster</taxon>
        <taxon>Candidatus Argoarchaeum</taxon>
    </lineage>
</organism>
<evidence type="ECO:0000313" key="2">
    <source>
        <dbReference type="Proteomes" id="UP000603056"/>
    </source>
</evidence>
<proteinExistence type="predicted"/>
<reference evidence="1" key="1">
    <citation type="submission" date="2020-10" db="EMBL/GenBank/DDBJ databases">
        <authorList>
            <person name="Hahn C.J."/>
            <person name="Laso-Perez R."/>
            <person name="Vulcano F."/>
            <person name="Vaziourakis K.-M."/>
            <person name="Stokke R."/>
            <person name="Steen I.H."/>
            <person name="Teske A."/>
            <person name="Boetius A."/>
            <person name="Liebeke M."/>
            <person name="Amann R."/>
            <person name="Knittel K."/>
        </authorList>
    </citation>
    <scope>NUCLEOTIDE SEQUENCE</scope>
    <source>
        <strain evidence="1">Gfbio:e3339647-f889-4370-9287-4fb5cb688e4c:AG394J04_GoMArc1</strain>
    </source>
</reference>
<dbReference type="EMBL" id="CAJHIP010000004">
    <property type="protein sequence ID" value="CAD6491630.1"/>
    <property type="molecule type" value="Genomic_DNA"/>
</dbReference>
<comment type="caution">
    <text evidence="1">The sequence shown here is derived from an EMBL/GenBank/DDBJ whole genome shotgun (WGS) entry which is preliminary data.</text>
</comment>
<accession>A0A811T7G4</accession>
<dbReference type="AlphaFoldDB" id="A0A811T7G4"/>
<sequence>MKYNQKDIKKVQEYYDVFLASELRKYISLEEFKYIWRRR</sequence>
<protein>
    <submittedName>
        <fullName evidence="1">Uncharacterized protein</fullName>
    </submittedName>
</protein>
<gene>
    <name evidence="1" type="ORF">FFODKBPE_00175</name>
</gene>
<name>A0A811T7G4_9EURY</name>
<evidence type="ECO:0000313" key="1">
    <source>
        <dbReference type="EMBL" id="CAD6491630.1"/>
    </source>
</evidence>
<dbReference type="Proteomes" id="UP000603056">
    <property type="component" value="Unassembled WGS sequence"/>
</dbReference>